<accession>A0A512DPH9</accession>
<dbReference type="Gene3D" id="3.90.550.10">
    <property type="entry name" value="Spore Coat Polysaccharide Biosynthesis Protein SpsA, Chain A"/>
    <property type="match status" value="1"/>
</dbReference>
<evidence type="ECO:0000313" key="6">
    <source>
        <dbReference type="Proteomes" id="UP000321523"/>
    </source>
</evidence>
<dbReference type="Gene3D" id="1.25.40.10">
    <property type="entry name" value="Tetratricopeptide repeat domain"/>
    <property type="match status" value="1"/>
</dbReference>
<sequence length="1060" mass="113835">MRASPFATDASLRQSSAQAHLDALKRGFHEALAQGDLPQAQYLIETAIRHAPGAAAVKALHATVLTRQGRHAEAAGQLEAAFRIEPAMIEYLAYAAASWDRAGRREETRNLTIRLLALEPFQPIGLALAARTALLAGKGPMGCVWADGSGIAGWAWDPRRAADRLPVTVRLGGMALTARADRMEPRLASAGIGDGGHAFFIDLAPFAAPGSAVIDADVEGAPLIASARSQPKPDRGCVLGAVWFDGRGIRGWAVDTDRPQSRLTVTLRSGTRWHHTVQADELDQGLLAQGVGDGHHGFTVCLPPFLEDGTAEIAVFVEGHAALAGSPVLIAGDLRRSAVMRELSGWLRAAGQVEEGGTPPPLPQALAGPAALAICRETIARLTLQSQALPGPGALSGSVLPSAAGLLPNRSARPPGVAVVVPVFGGLKETSACLDALLASRSRNATRFDIVAVDDASPLPELGRRLDELARSGEIRLIRHRVNQGFASSVNAGMKVWPDRDIVLLNSDTLVYGDWVDRLRRTCHTAPDIGTVTPLSNNGSICSYPRPNAVNPMPPAAELERLDRLCAKVNAGTAVEIPTGVGFCLYIRRECGTETGALDAAAFPRGYGEENDFCRRAETLGWRHVVAGDVFVAHHGSISFDTEKTSLLAAGMNVLDGRYPGYRNAVDRFVRFDPLRPLRRNLDLQHAVAVYRRAVLFITTDQEGGTERHVAERVRELEGTGQVPVILRPAEGGQSPGGGRLVRLAVPPLPDLCNLVFDLPAEADVLLDVLTRFGFSRIEVHHMLNLPAEVLDIVHRLDLPYDVTVHDYAWFCPRITMIDHTGSYCGEPALAACERCVALNGSETGEAISVTDLRQRSQRLFRGAREVVAPSADAAARIRRHVQGARIATRPHRDHDAPAGIDGCAWDGTRPLRAVLVGAIGEHKGFRILRDCVRDAAKRDLPLEFSVVGHTFDDDALRAAGRISITGPYAPHEAADLIRASRSDVALFLSVWPETWCYALTEAWAAGLPAFGFDIGAIGERIAATGLGAVFPLGWQACEINDFLLETARRMRGPSAFCRK</sequence>
<comment type="caution">
    <text evidence="5">The sequence shown here is derived from an EMBL/GenBank/DDBJ whole genome shotgun (WGS) entry which is preliminary data.</text>
</comment>
<dbReference type="InterPro" id="IPR011990">
    <property type="entry name" value="TPR-like_helical_dom_sf"/>
</dbReference>
<dbReference type="Pfam" id="PF00535">
    <property type="entry name" value="Glycos_transf_2"/>
    <property type="match status" value="1"/>
</dbReference>
<dbReference type="PANTHER" id="PTHR43179:SF12">
    <property type="entry name" value="GALACTOFURANOSYLTRANSFERASE GLFT2"/>
    <property type="match status" value="1"/>
</dbReference>
<dbReference type="SUPFAM" id="SSF53448">
    <property type="entry name" value="Nucleotide-diphospho-sugar transferases"/>
    <property type="match status" value="1"/>
</dbReference>
<protein>
    <recommendedName>
        <fullName evidence="4">Glycosyltransferase 2-like domain-containing protein</fullName>
    </recommendedName>
</protein>
<dbReference type="AlphaFoldDB" id="A0A512DPH9"/>
<evidence type="ECO:0000259" key="4">
    <source>
        <dbReference type="Pfam" id="PF00535"/>
    </source>
</evidence>
<dbReference type="Pfam" id="PF13692">
    <property type="entry name" value="Glyco_trans_1_4"/>
    <property type="match status" value="1"/>
</dbReference>
<evidence type="ECO:0000256" key="1">
    <source>
        <dbReference type="ARBA" id="ARBA00006739"/>
    </source>
</evidence>
<dbReference type="InterPro" id="IPR029044">
    <property type="entry name" value="Nucleotide-diphossugar_trans"/>
</dbReference>
<dbReference type="PANTHER" id="PTHR43179">
    <property type="entry name" value="RHAMNOSYLTRANSFERASE WBBL"/>
    <property type="match status" value="1"/>
</dbReference>
<dbReference type="Proteomes" id="UP000321523">
    <property type="component" value="Unassembled WGS sequence"/>
</dbReference>
<gene>
    <name evidence="5" type="ORF">SAE02_25290</name>
</gene>
<dbReference type="RefSeq" id="WP_052830969.1">
    <property type="nucleotide sequence ID" value="NZ_BJYZ01000009.1"/>
</dbReference>
<proteinExistence type="inferred from homology"/>
<feature type="domain" description="Glycosyltransferase 2-like" evidence="4">
    <location>
        <begin position="419"/>
        <end position="525"/>
    </location>
</feature>
<name>A0A512DPH9_9PROT</name>
<keyword evidence="6" id="KW-1185">Reference proteome</keyword>
<evidence type="ECO:0000313" key="5">
    <source>
        <dbReference type="EMBL" id="GEO38381.1"/>
    </source>
</evidence>
<dbReference type="SUPFAM" id="SSF53756">
    <property type="entry name" value="UDP-Glycosyltransferase/glycogen phosphorylase"/>
    <property type="match status" value="1"/>
</dbReference>
<reference evidence="5 6" key="1">
    <citation type="submission" date="2019-07" db="EMBL/GenBank/DDBJ databases">
        <title>Whole genome shotgun sequence of Skermanella aerolata NBRC 106429.</title>
        <authorList>
            <person name="Hosoyama A."/>
            <person name="Uohara A."/>
            <person name="Ohji S."/>
            <person name="Ichikawa N."/>
        </authorList>
    </citation>
    <scope>NUCLEOTIDE SEQUENCE [LARGE SCALE GENOMIC DNA]</scope>
    <source>
        <strain evidence="5 6">NBRC 106429</strain>
    </source>
</reference>
<keyword evidence="2" id="KW-0328">Glycosyltransferase</keyword>
<dbReference type="EMBL" id="BJYZ01000009">
    <property type="protein sequence ID" value="GEO38381.1"/>
    <property type="molecule type" value="Genomic_DNA"/>
</dbReference>
<keyword evidence="3" id="KW-0808">Transferase</keyword>
<comment type="similarity">
    <text evidence="1">Belongs to the glycosyltransferase 2 family.</text>
</comment>
<organism evidence="5 6">
    <name type="scientific">Skermanella aerolata</name>
    <dbReference type="NCBI Taxonomy" id="393310"/>
    <lineage>
        <taxon>Bacteria</taxon>
        <taxon>Pseudomonadati</taxon>
        <taxon>Pseudomonadota</taxon>
        <taxon>Alphaproteobacteria</taxon>
        <taxon>Rhodospirillales</taxon>
        <taxon>Azospirillaceae</taxon>
        <taxon>Skermanella</taxon>
    </lineage>
</organism>
<dbReference type="GO" id="GO:0016757">
    <property type="term" value="F:glycosyltransferase activity"/>
    <property type="evidence" value="ECO:0007669"/>
    <property type="project" value="UniProtKB-KW"/>
</dbReference>
<dbReference type="InterPro" id="IPR001173">
    <property type="entry name" value="Glyco_trans_2-like"/>
</dbReference>
<evidence type="ECO:0000256" key="2">
    <source>
        <dbReference type="ARBA" id="ARBA00022676"/>
    </source>
</evidence>
<dbReference type="SUPFAM" id="SSF48452">
    <property type="entry name" value="TPR-like"/>
    <property type="match status" value="1"/>
</dbReference>
<dbReference type="Gene3D" id="3.40.50.2000">
    <property type="entry name" value="Glycogen Phosphorylase B"/>
    <property type="match status" value="2"/>
</dbReference>
<evidence type="ECO:0000256" key="3">
    <source>
        <dbReference type="ARBA" id="ARBA00022679"/>
    </source>
</evidence>